<dbReference type="GO" id="GO:0009986">
    <property type="term" value="C:cell surface"/>
    <property type="evidence" value="ECO:0007669"/>
    <property type="project" value="TreeGrafter"/>
</dbReference>
<dbReference type="InterPro" id="IPR057774">
    <property type="entry name" value="D8C_UMOD/GP2/OIT3-like"/>
</dbReference>
<dbReference type="GO" id="GO:0005576">
    <property type="term" value="C:extracellular region"/>
    <property type="evidence" value="ECO:0007669"/>
    <property type="project" value="TreeGrafter"/>
</dbReference>
<dbReference type="GeneTree" id="ENSGT00940000163868"/>
<evidence type="ECO:0000256" key="1">
    <source>
        <dbReference type="ARBA" id="ARBA00022729"/>
    </source>
</evidence>
<dbReference type="Ensembl" id="ENSCLMT00005003743.1">
    <property type="protein sequence ID" value="ENSCLMP00005003414.1"/>
    <property type="gene ID" value="ENSCLMG00005001975.1"/>
</dbReference>
<reference evidence="5" key="2">
    <citation type="submission" date="2025-09" db="UniProtKB">
        <authorList>
            <consortium name="Ensembl"/>
        </authorList>
    </citation>
    <scope>IDENTIFICATION</scope>
</reference>
<accession>A0A8C2YWX8</accession>
<dbReference type="Pfam" id="PF23283">
    <property type="entry name" value="D8C_UMOD"/>
    <property type="match status" value="1"/>
</dbReference>
<organism evidence="5 6">
    <name type="scientific">Cyclopterus lumpus</name>
    <name type="common">Lumpsucker</name>
    <dbReference type="NCBI Taxonomy" id="8103"/>
    <lineage>
        <taxon>Eukaryota</taxon>
        <taxon>Metazoa</taxon>
        <taxon>Chordata</taxon>
        <taxon>Craniata</taxon>
        <taxon>Vertebrata</taxon>
        <taxon>Euteleostomi</taxon>
        <taxon>Actinopterygii</taxon>
        <taxon>Neopterygii</taxon>
        <taxon>Teleostei</taxon>
        <taxon>Neoteleostei</taxon>
        <taxon>Acanthomorphata</taxon>
        <taxon>Eupercaria</taxon>
        <taxon>Perciformes</taxon>
        <taxon>Cottioidei</taxon>
        <taxon>Cottales</taxon>
        <taxon>Cyclopteridae</taxon>
        <taxon>Cyclopterus</taxon>
    </lineage>
</organism>
<evidence type="ECO:0000259" key="3">
    <source>
        <dbReference type="Pfam" id="PF23283"/>
    </source>
</evidence>
<evidence type="ECO:0008006" key="7">
    <source>
        <dbReference type="Google" id="ProtNLM"/>
    </source>
</evidence>
<feature type="domain" description="VWDE-like Ig-like" evidence="4">
    <location>
        <begin position="183"/>
        <end position="285"/>
    </location>
</feature>
<evidence type="ECO:0000313" key="6">
    <source>
        <dbReference type="Proteomes" id="UP000694565"/>
    </source>
</evidence>
<dbReference type="PANTHER" id="PTHR14949:SF53">
    <property type="entry name" value="VON WILLEBRAND FACTOR D AND EGF DOMAIN-CONTAINING PROTEIN"/>
    <property type="match status" value="1"/>
</dbReference>
<keyword evidence="6" id="KW-1185">Reference proteome</keyword>
<dbReference type="Pfam" id="PF25776">
    <property type="entry name" value="Ig_VWDE"/>
    <property type="match status" value="1"/>
</dbReference>
<keyword evidence="2" id="KW-1015">Disulfide bond</keyword>
<feature type="domain" description="UMOD/GP2/OIT3-like D8C" evidence="3">
    <location>
        <begin position="75"/>
        <end position="166"/>
    </location>
</feature>
<evidence type="ECO:0000256" key="2">
    <source>
        <dbReference type="ARBA" id="ARBA00023157"/>
    </source>
</evidence>
<evidence type="ECO:0000259" key="4">
    <source>
        <dbReference type="Pfam" id="PF25776"/>
    </source>
</evidence>
<dbReference type="InterPro" id="IPR057885">
    <property type="entry name" value="Ig_VWDE"/>
</dbReference>
<name>A0A8C2YWX8_CYCLU</name>
<dbReference type="AlphaFoldDB" id="A0A8C2YWX8"/>
<dbReference type="InterPro" id="IPR050969">
    <property type="entry name" value="Dev_Signal_Modulators"/>
</dbReference>
<proteinExistence type="predicted"/>
<dbReference type="Proteomes" id="UP000694565">
    <property type="component" value="Unplaced"/>
</dbReference>
<sequence length="365" mass="39526">MFTLKAEPPCVPCVGSMVLTVSVSHAVPPPECAPGGHSVLQEPYRSATFSSSWLQQSGLQDFICDHSLAPGWYQFQIFEKPASMPTQCVEVNHCGTQAPVWLSLGDGESLPGPLEVRPLTACAAWQLFSGTGVDCCMFRIPVTVRNCGDFYVYLLQPTQGCMGYCAQAAPPRCGPDGVAVDAAPPPTPPAPVIVPQVTGNSVYLKCSFGSGTNSSLGYVVAWSRLSLEGRKEELKQETTIQTSAYIELDGFNLRLGDKIYCSTSSFLLDSPNVHGASVQSPEFFAGIMLRPEESSISEDGRLYELVVESTVPVPCLEAPCTLSLQLSTSGPGEASFLGFGWDLFFERLTFRTQQNNRKREQIQTL</sequence>
<evidence type="ECO:0000313" key="5">
    <source>
        <dbReference type="Ensembl" id="ENSCLMP00005003414.1"/>
    </source>
</evidence>
<keyword evidence="1" id="KW-0732">Signal</keyword>
<reference evidence="5" key="1">
    <citation type="submission" date="2025-08" db="UniProtKB">
        <authorList>
            <consortium name="Ensembl"/>
        </authorList>
    </citation>
    <scope>IDENTIFICATION</scope>
</reference>
<dbReference type="GO" id="GO:0005102">
    <property type="term" value="F:signaling receptor binding"/>
    <property type="evidence" value="ECO:0007669"/>
    <property type="project" value="TreeGrafter"/>
</dbReference>
<protein>
    <recommendedName>
        <fullName evidence="7">VWFD domain-containing protein</fullName>
    </recommendedName>
</protein>
<dbReference type="PANTHER" id="PTHR14949">
    <property type="entry name" value="EGF-LIKE-DOMAIN, MULTIPLE 7, 8"/>
    <property type="match status" value="1"/>
</dbReference>